<dbReference type="InterPro" id="IPR001372">
    <property type="entry name" value="Dynein_light_chain_typ-1/2"/>
</dbReference>
<keyword evidence="1" id="KW-0243">Dynein</keyword>
<dbReference type="PANTHER" id="PTHR11886:SF103">
    <property type="entry name" value="DYNEIN LIGHT CHAIN"/>
    <property type="match status" value="1"/>
</dbReference>
<keyword evidence="1" id="KW-0493">Microtubule</keyword>
<dbReference type="SMART" id="SM01375">
    <property type="entry name" value="Dynein_light"/>
    <property type="match status" value="1"/>
</dbReference>
<dbReference type="GO" id="GO:0045505">
    <property type="term" value="F:dynein intermediate chain binding"/>
    <property type="evidence" value="ECO:0007669"/>
    <property type="project" value="TreeGrafter"/>
</dbReference>
<dbReference type="GO" id="GO:0007017">
    <property type="term" value="P:microtubule-based process"/>
    <property type="evidence" value="ECO:0007669"/>
    <property type="project" value="InterPro"/>
</dbReference>
<dbReference type="InterPro" id="IPR037177">
    <property type="entry name" value="DLC_sf"/>
</dbReference>
<dbReference type="Gene3D" id="3.30.740.10">
    <property type="entry name" value="Protein Inhibitor Of Neuronal Nitric Oxide Synthase"/>
    <property type="match status" value="1"/>
</dbReference>
<dbReference type="SUPFAM" id="SSF54648">
    <property type="entry name" value="DLC"/>
    <property type="match status" value="1"/>
</dbReference>
<sequence>MSSSDEEVKEIPLPKNRIRFSDMPKHFQDKAIRLIESASQKHKLDKDLATDIKLTLDKDPILADECGGWHVIVGKSFASAITYQTKAVLFFDLLEGTNKTFLIFKTQ</sequence>
<dbReference type="AlphaFoldDB" id="A0A078A5W3"/>
<evidence type="ECO:0000256" key="1">
    <source>
        <dbReference type="RuleBase" id="RU365010"/>
    </source>
</evidence>
<reference evidence="2 3" key="1">
    <citation type="submission" date="2014-06" db="EMBL/GenBank/DDBJ databases">
        <authorList>
            <person name="Swart Estienne"/>
        </authorList>
    </citation>
    <scope>NUCLEOTIDE SEQUENCE [LARGE SCALE GENOMIC DNA]</scope>
    <source>
        <strain evidence="2 3">130c</strain>
    </source>
</reference>
<dbReference type="GO" id="GO:0005868">
    <property type="term" value="C:cytoplasmic dynein complex"/>
    <property type="evidence" value="ECO:0007669"/>
    <property type="project" value="TreeGrafter"/>
</dbReference>
<accession>A0A078A5W3</accession>
<keyword evidence="1" id="KW-0505">Motor protein</keyword>
<dbReference type="OMA" id="PEYKIMG"/>
<evidence type="ECO:0000313" key="3">
    <source>
        <dbReference type="Proteomes" id="UP000039865"/>
    </source>
</evidence>
<keyword evidence="3" id="KW-1185">Reference proteome</keyword>
<gene>
    <name evidence="2" type="primary">Contig2707.g2910</name>
    <name evidence="2" type="ORF">STYLEM_5147</name>
</gene>
<name>A0A078A5W3_STYLE</name>
<dbReference type="OrthoDB" id="370653at2759"/>
<dbReference type="PANTHER" id="PTHR11886">
    <property type="entry name" value="DYNEIN LIGHT CHAIN"/>
    <property type="match status" value="1"/>
</dbReference>
<proteinExistence type="inferred from homology"/>
<dbReference type="Pfam" id="PF01221">
    <property type="entry name" value="Dynein_light"/>
    <property type="match status" value="1"/>
</dbReference>
<evidence type="ECO:0000313" key="2">
    <source>
        <dbReference type="EMBL" id="CDW76149.1"/>
    </source>
</evidence>
<comment type="subcellular location">
    <subcellularLocation>
        <location evidence="1">Cytoplasm</location>
        <location evidence="1">Cytoskeleton</location>
    </subcellularLocation>
</comment>
<dbReference type="EMBL" id="CCKQ01005002">
    <property type="protein sequence ID" value="CDW76149.1"/>
    <property type="molecule type" value="Genomic_DNA"/>
</dbReference>
<keyword evidence="1" id="KW-0206">Cytoskeleton</keyword>
<dbReference type="GO" id="GO:0005874">
    <property type="term" value="C:microtubule"/>
    <property type="evidence" value="ECO:0007669"/>
    <property type="project" value="UniProtKB-KW"/>
</dbReference>
<dbReference type="Proteomes" id="UP000039865">
    <property type="component" value="Unassembled WGS sequence"/>
</dbReference>
<organism evidence="2 3">
    <name type="scientific">Stylonychia lemnae</name>
    <name type="common">Ciliate</name>
    <dbReference type="NCBI Taxonomy" id="5949"/>
    <lineage>
        <taxon>Eukaryota</taxon>
        <taxon>Sar</taxon>
        <taxon>Alveolata</taxon>
        <taxon>Ciliophora</taxon>
        <taxon>Intramacronucleata</taxon>
        <taxon>Spirotrichea</taxon>
        <taxon>Stichotrichia</taxon>
        <taxon>Sporadotrichida</taxon>
        <taxon>Oxytrichidae</taxon>
        <taxon>Stylonychinae</taxon>
        <taxon>Stylonychia</taxon>
    </lineage>
</organism>
<dbReference type="InParanoid" id="A0A078A5W3"/>
<comment type="similarity">
    <text evidence="1">Belongs to the dynein light chain family.</text>
</comment>
<protein>
    <recommendedName>
        <fullName evidence="1">Dynein light chain</fullName>
    </recommendedName>
</protein>
<keyword evidence="1" id="KW-0963">Cytoplasm</keyword>